<dbReference type="STRING" id="1810919.A0A3D8QJ82"/>
<gene>
    <name evidence="1" type="ORF">DSM5745_10402</name>
</gene>
<dbReference type="EMBL" id="PVWQ01000016">
    <property type="protein sequence ID" value="RDW61730.1"/>
    <property type="molecule type" value="Genomic_DNA"/>
</dbReference>
<evidence type="ECO:0008006" key="3">
    <source>
        <dbReference type="Google" id="ProtNLM"/>
    </source>
</evidence>
<dbReference type="Gene3D" id="3.30.710.10">
    <property type="entry name" value="Potassium Channel Kv1.1, Chain A"/>
    <property type="match status" value="1"/>
</dbReference>
<reference evidence="1 2" key="1">
    <citation type="journal article" date="2018" name="IMA Fungus">
        <title>IMA Genome-F 9: Draft genome sequence of Annulohypoxylon stygium, Aspergillus mulundensis, Berkeleyomyces basicola (syn. Thielaviopsis basicola), Ceratocystis smalleyi, two Cercospora beticola strains, Coleophoma cylindrospora, Fusarium fracticaudum, Phialophora cf. hyalina, and Morchella septimelata.</title>
        <authorList>
            <person name="Wingfield B.D."/>
            <person name="Bills G.F."/>
            <person name="Dong Y."/>
            <person name="Huang W."/>
            <person name="Nel W.J."/>
            <person name="Swalarsk-Parry B.S."/>
            <person name="Vaghefi N."/>
            <person name="Wilken P.M."/>
            <person name="An Z."/>
            <person name="de Beer Z.W."/>
            <person name="De Vos L."/>
            <person name="Chen L."/>
            <person name="Duong T.A."/>
            <person name="Gao Y."/>
            <person name="Hammerbacher A."/>
            <person name="Kikkert J.R."/>
            <person name="Li Y."/>
            <person name="Li H."/>
            <person name="Li K."/>
            <person name="Li Q."/>
            <person name="Liu X."/>
            <person name="Ma X."/>
            <person name="Naidoo K."/>
            <person name="Pethybridge S.J."/>
            <person name="Sun J."/>
            <person name="Steenkamp E.T."/>
            <person name="van der Nest M.A."/>
            <person name="van Wyk S."/>
            <person name="Wingfield M.J."/>
            <person name="Xiong C."/>
            <person name="Yue Q."/>
            <person name="Zhang X."/>
        </authorList>
    </citation>
    <scope>NUCLEOTIDE SEQUENCE [LARGE SCALE GENOMIC DNA]</scope>
    <source>
        <strain evidence="1 2">DSM 5745</strain>
    </source>
</reference>
<dbReference type="Proteomes" id="UP000256690">
    <property type="component" value="Unassembled WGS sequence"/>
</dbReference>
<comment type="caution">
    <text evidence="1">The sequence shown here is derived from an EMBL/GenBank/DDBJ whole genome shotgun (WGS) entry which is preliminary data.</text>
</comment>
<protein>
    <recommendedName>
        <fullName evidence="3">BTB domain-containing protein</fullName>
    </recommendedName>
</protein>
<dbReference type="GeneID" id="38120772"/>
<accession>A0A3D8QJ82</accession>
<name>A0A3D8QJ82_9EURO</name>
<proteinExistence type="predicted"/>
<dbReference type="InterPro" id="IPR011333">
    <property type="entry name" value="SKP1/BTB/POZ_sf"/>
</dbReference>
<dbReference type="RefSeq" id="XP_026598861.1">
    <property type="nucleotide sequence ID" value="XM_026752418.1"/>
</dbReference>
<organism evidence="1 2">
    <name type="scientific">Aspergillus mulundensis</name>
    <dbReference type="NCBI Taxonomy" id="1810919"/>
    <lineage>
        <taxon>Eukaryota</taxon>
        <taxon>Fungi</taxon>
        <taxon>Dikarya</taxon>
        <taxon>Ascomycota</taxon>
        <taxon>Pezizomycotina</taxon>
        <taxon>Eurotiomycetes</taxon>
        <taxon>Eurotiomycetidae</taxon>
        <taxon>Eurotiales</taxon>
        <taxon>Aspergillaceae</taxon>
        <taxon>Aspergillus</taxon>
        <taxon>Aspergillus subgen. Nidulantes</taxon>
    </lineage>
</organism>
<dbReference type="AlphaFoldDB" id="A0A3D8QJ82"/>
<keyword evidence="2" id="KW-1185">Reference proteome</keyword>
<evidence type="ECO:0000313" key="1">
    <source>
        <dbReference type="EMBL" id="RDW61730.1"/>
    </source>
</evidence>
<sequence length="389" mass="43137">MTEPSTEEETGITTLSSTPTLPIREFTGQPSDTLTYEFDPNADITLVLRNAPQNLPPSLQGLNRSDLAGSLPVFSTNSSIFRRGKTLRLRVSSRHLTLSCPYFARMLESQFREGTEFQSTGQAEIELQETRTMSFLLLMFIIHCRTRQVPTAVTLSVLTDIAVLVDYYECHDAIALFANLWIKDLAYTVPKPITAPIGVTAFQPDCNDSALNWLLISWVFKDKSVFKQVTSHLLHYSIDEISSDGLPIPGSIIERLNSQRNANISFLINDLNALHSQAAKGCQKQAVKSVQMCTYTVLGALTKHMMDMKLHPTSPASPYKGIGITELKQICAAWTSPEITEPYLPNHHAACSLKSRVAAVLKRHPDLVGLELDDTFGKSVRGRGKETVN</sequence>
<evidence type="ECO:0000313" key="2">
    <source>
        <dbReference type="Proteomes" id="UP000256690"/>
    </source>
</evidence>
<dbReference type="OrthoDB" id="5275938at2759"/>